<evidence type="ECO:0000313" key="3">
    <source>
        <dbReference type="Proteomes" id="UP000005239"/>
    </source>
</evidence>
<feature type="compositionally biased region" description="Basic and acidic residues" evidence="1">
    <location>
        <begin position="39"/>
        <end position="58"/>
    </location>
</feature>
<reference evidence="2" key="2">
    <citation type="submission" date="2022-06" db="UniProtKB">
        <authorList>
            <consortium name="EnsemblMetazoa"/>
        </authorList>
    </citation>
    <scope>IDENTIFICATION</scope>
    <source>
        <strain evidence="2">PS312</strain>
    </source>
</reference>
<accession>A0A8R1UDV3</accession>
<name>A0A2A6CXW2_PRIPA</name>
<reference evidence="3" key="1">
    <citation type="journal article" date="2008" name="Nat. Genet.">
        <title>The Pristionchus pacificus genome provides a unique perspective on nematode lifestyle and parasitism.</title>
        <authorList>
            <person name="Dieterich C."/>
            <person name="Clifton S.W."/>
            <person name="Schuster L.N."/>
            <person name="Chinwalla A."/>
            <person name="Delehaunty K."/>
            <person name="Dinkelacker I."/>
            <person name="Fulton L."/>
            <person name="Fulton R."/>
            <person name="Godfrey J."/>
            <person name="Minx P."/>
            <person name="Mitreva M."/>
            <person name="Roeseler W."/>
            <person name="Tian H."/>
            <person name="Witte H."/>
            <person name="Yang S.P."/>
            <person name="Wilson R.K."/>
            <person name="Sommer R.J."/>
        </authorList>
    </citation>
    <scope>NUCLEOTIDE SEQUENCE [LARGE SCALE GENOMIC DNA]</scope>
    <source>
        <strain evidence="3">PS312</strain>
    </source>
</reference>
<protein>
    <submittedName>
        <fullName evidence="2">Uncharacterized protein</fullName>
    </submittedName>
</protein>
<dbReference type="EnsemblMetazoa" id="PPA22365.1">
    <property type="protein sequence ID" value="PPA22365.1"/>
    <property type="gene ID" value="WBGene00111919"/>
</dbReference>
<feature type="region of interest" description="Disordered" evidence="1">
    <location>
        <begin position="33"/>
        <end position="72"/>
    </location>
</feature>
<accession>A0A2A6CXW2</accession>
<dbReference type="Proteomes" id="UP000005239">
    <property type="component" value="Unassembled WGS sequence"/>
</dbReference>
<keyword evidence="3" id="KW-1185">Reference proteome</keyword>
<gene>
    <name evidence="2" type="primary">WBGene00111919</name>
</gene>
<sequence length="72" mass="8510">MEDIADKQMLECSTVRRQSAEKDLTALRKELKQTQAQLSHERQERQTAQDEAHRERARAAYFESAARNRDDY</sequence>
<proteinExistence type="predicted"/>
<evidence type="ECO:0000256" key="1">
    <source>
        <dbReference type="SAM" id="MobiDB-lite"/>
    </source>
</evidence>
<organism evidence="2 3">
    <name type="scientific">Pristionchus pacificus</name>
    <name type="common">Parasitic nematode worm</name>
    <dbReference type="NCBI Taxonomy" id="54126"/>
    <lineage>
        <taxon>Eukaryota</taxon>
        <taxon>Metazoa</taxon>
        <taxon>Ecdysozoa</taxon>
        <taxon>Nematoda</taxon>
        <taxon>Chromadorea</taxon>
        <taxon>Rhabditida</taxon>
        <taxon>Rhabditina</taxon>
        <taxon>Diplogasteromorpha</taxon>
        <taxon>Diplogasteroidea</taxon>
        <taxon>Neodiplogasteridae</taxon>
        <taxon>Pristionchus</taxon>
    </lineage>
</organism>
<dbReference type="AlphaFoldDB" id="A0A2A6CXW2"/>
<evidence type="ECO:0000313" key="2">
    <source>
        <dbReference type="EnsemblMetazoa" id="PPA22365.1"/>
    </source>
</evidence>